<dbReference type="Gene3D" id="3.40.720.10">
    <property type="entry name" value="Alkaline Phosphatase, subunit A"/>
    <property type="match status" value="1"/>
</dbReference>
<comment type="caution">
    <text evidence="2">The sequence shown here is derived from an EMBL/GenBank/DDBJ whole genome shotgun (WGS) entry which is preliminary data.</text>
</comment>
<accession>A0A543PQ76</accession>
<name>A0A543PQ76_9MICO</name>
<dbReference type="EMBL" id="VFQF01000002">
    <property type="protein sequence ID" value="TQN46239.1"/>
    <property type="molecule type" value="Genomic_DNA"/>
</dbReference>
<evidence type="ECO:0000313" key="3">
    <source>
        <dbReference type="Proteomes" id="UP000320085"/>
    </source>
</evidence>
<dbReference type="RefSeq" id="WP_221630607.1">
    <property type="nucleotide sequence ID" value="NZ_BAAAQC010000004.1"/>
</dbReference>
<keyword evidence="1" id="KW-0472">Membrane</keyword>
<reference evidence="2 3" key="1">
    <citation type="submission" date="2019-06" db="EMBL/GenBank/DDBJ databases">
        <title>Sequencing the genomes of 1000 actinobacteria strains.</title>
        <authorList>
            <person name="Klenk H.-P."/>
        </authorList>
    </citation>
    <scope>NUCLEOTIDE SEQUENCE [LARGE SCALE GENOMIC DNA]</scope>
    <source>
        <strain evidence="2 3">DSM 21776</strain>
    </source>
</reference>
<evidence type="ECO:0000313" key="2">
    <source>
        <dbReference type="EMBL" id="TQN46239.1"/>
    </source>
</evidence>
<dbReference type="InterPro" id="IPR017850">
    <property type="entry name" value="Alkaline_phosphatase_core_sf"/>
</dbReference>
<feature type="transmembrane region" description="Helical" evidence="1">
    <location>
        <begin position="45"/>
        <end position="64"/>
    </location>
</feature>
<organism evidence="2 3">
    <name type="scientific">Humibacillus xanthopallidus</name>
    <dbReference type="NCBI Taxonomy" id="412689"/>
    <lineage>
        <taxon>Bacteria</taxon>
        <taxon>Bacillati</taxon>
        <taxon>Actinomycetota</taxon>
        <taxon>Actinomycetes</taxon>
        <taxon>Micrococcales</taxon>
        <taxon>Intrasporangiaceae</taxon>
        <taxon>Humibacillus</taxon>
    </lineage>
</organism>
<feature type="transmembrane region" description="Helical" evidence="1">
    <location>
        <begin position="161"/>
        <end position="183"/>
    </location>
</feature>
<feature type="transmembrane region" description="Helical" evidence="1">
    <location>
        <begin position="14"/>
        <end position="33"/>
    </location>
</feature>
<gene>
    <name evidence="2" type="ORF">FHX52_2945</name>
</gene>
<dbReference type="GO" id="GO:0016740">
    <property type="term" value="F:transferase activity"/>
    <property type="evidence" value="ECO:0007669"/>
    <property type="project" value="UniProtKB-KW"/>
</dbReference>
<dbReference type="Proteomes" id="UP000320085">
    <property type="component" value="Unassembled WGS sequence"/>
</dbReference>
<dbReference type="AlphaFoldDB" id="A0A543PQ76"/>
<feature type="transmembrane region" description="Helical" evidence="1">
    <location>
        <begin position="124"/>
        <end position="149"/>
    </location>
</feature>
<dbReference type="SUPFAM" id="SSF53649">
    <property type="entry name" value="Alkaline phosphatase-like"/>
    <property type="match status" value="1"/>
</dbReference>
<sequence length="556" mass="59536">MTTPAPEGGKARRAAGYLVTGLALLLLWVAFVAPRPVLGWSPTPLALLRIPAEGILIVAALLVLRGRARRWLEVVVGVLLATLLLVRLLDAGFLTTLYRPFNPITDWRYVGSAKDLVGDSVGPFAALLAVVGAALLGVGLLVVMPLALRRLGRLVDRHRTGALRSVVGAAIVWVACLSLGVGATSDLPVASASTAGLAVHEATTVRDGLHDRAVFAEQIPVDPLRDTPPADLLTALRGKDVVIVFVESYGKVAVTQSPDVSAALSVGTKDLAGAGYSMRSAWLTSPTFGGVSWLAHSTLQSGLWVDSQQRYDQLLDAEPHGTKRLTLARAFAEAGWHTVDVIPANRRDWPEGIAFYGYDHVYDARTLGYSGPGFGYGPMPDQYTLSAFDRLELARPAQGSRRPVMAEIDLVSSHVPWAPLPRLVDWSAVGNGSVFDAQAGRATPRDVVWSSPAGVRTAYGQTIAYSIDSVVSFLRHTHDDNLVVVMLGDHQPISLVSGDNASHDVPVAVIARDPSVLERIHSWGWQTGLRPGIGAPVWPMDRFRNRFLTAYGPQGG</sequence>
<evidence type="ECO:0000256" key="1">
    <source>
        <dbReference type="SAM" id="Phobius"/>
    </source>
</evidence>
<keyword evidence="2" id="KW-0808">Transferase</keyword>
<keyword evidence="1" id="KW-0812">Transmembrane</keyword>
<feature type="transmembrane region" description="Helical" evidence="1">
    <location>
        <begin position="71"/>
        <end position="89"/>
    </location>
</feature>
<protein>
    <submittedName>
        <fullName evidence="2">Phosphoglycerol transferase MdoB-like AlkP superfamily enzyme</fullName>
    </submittedName>
</protein>
<keyword evidence="1" id="KW-1133">Transmembrane helix</keyword>
<proteinExistence type="predicted"/>